<protein>
    <recommendedName>
        <fullName evidence="4">Pre-peptidase C-terminal domain-containing protein</fullName>
    </recommendedName>
</protein>
<sequence>MLPPCPRRRFLALAGIATGTALGSTPVASASETIEYGDTVSGTTDGHHQFTSDGGDVVSIDLRVDNEYQNEGYLRIWDPNGDSVRTRWGNGYEGNAVITGTTLPGIEGTYTIEVSAGTNSDSETFGYTLSLYEDIPIDETIEYGDTVSGELDETDRYLESNFNGYHETYSFEGSEGDVVSIEMRPEDKYANDADLNLYDPNDERIAYTSTFDGDEGNMVISREELPQDGEYTIVATSSNDDETFAYDLSLYEGIPIDQEIGYGDTVEGALDERDRYLRSNFNGYHETYSFAGEEGDVVSVEMRPEDKITDDAYLNLYDPNHERIAYESSSGDEGNTVISRAELEQDGEYTIVATSSLSTDLFSYGLSLYEGIPIDDEIEYGETIEGELAESDRYLHGNFNGYHETYAFDGEEGDVVSVEMRPEDKTADDAYLNLYDPNHERIAYGLTSYGDEGNTVISGAELEQDGEYTIVATSSDYSGTFSYDLSLYEGIPIDGEIGYGDTVEGELDETDRYLENFEFSGYHETYAFDGAEGDVVSVEMRPEDKTANDAQLTLYGPNHERITSESSDGDEGNTVISRGELEQNGEYIIVATSSDDDETFSYDLSLYEGIPIDEEIGYGETIESALSEADRYLDDWDFNGYHETYAFDGAEGDVVSVEMRPEDNSEQEALLALFDPSDELLTSQTSGDGGNATLSLGELSRTGEYTVVAMSDEIDETFSYDLSLYEGIPIDETIEYGDVVDRELDEDDRYLDDFDFRGYHDTYALEAVEGDVVSVEMRPEDEYENDAMLALFDPSDERVTHQRTGREGFATIELEELDRSGEHTIVATSSNDDETFSYELRVHEGIPSTDRIAAGETLTGSITVDGYYLSNFDGFYRTYTFGAREDDEVTIEARPPELYETEMTLRLYDESTDRIAWDTVPDDDGIASIETTIERPGEYTIVVAAGDSTTVDGYQLSMDGATDLQPPAVVGSDPPQDLDGDGLYEDVTGDGTFTAADVHALYEHRDSDVVVEHPAAFDFSGTGGEVTVADVQALWNRLTENR</sequence>
<proteinExistence type="predicted"/>
<evidence type="ECO:0008006" key="4">
    <source>
        <dbReference type="Google" id="ProtNLM"/>
    </source>
</evidence>
<gene>
    <name evidence="2" type="ORF">OB955_19600</name>
</gene>
<evidence type="ECO:0000313" key="3">
    <source>
        <dbReference type="Proteomes" id="UP001320972"/>
    </source>
</evidence>
<name>A0ABT2QJ61_9EURY</name>
<feature type="region of interest" description="Disordered" evidence="1">
    <location>
        <begin position="560"/>
        <end position="579"/>
    </location>
</feature>
<comment type="caution">
    <text evidence="2">The sequence shown here is derived from an EMBL/GenBank/DDBJ whole genome shotgun (WGS) entry which is preliminary data.</text>
</comment>
<organism evidence="2 3">
    <name type="scientific">Natronoglomus mannanivorans</name>
    <dbReference type="NCBI Taxonomy" id="2979990"/>
    <lineage>
        <taxon>Archaea</taxon>
        <taxon>Methanobacteriati</taxon>
        <taxon>Methanobacteriota</taxon>
        <taxon>Stenosarchaea group</taxon>
        <taxon>Halobacteria</taxon>
        <taxon>Halobacteriales</taxon>
        <taxon>Natrialbaceae</taxon>
        <taxon>Natronoglomus</taxon>
    </lineage>
</organism>
<evidence type="ECO:0000256" key="1">
    <source>
        <dbReference type="SAM" id="MobiDB-lite"/>
    </source>
</evidence>
<dbReference type="PROSITE" id="PS51318">
    <property type="entry name" value="TAT"/>
    <property type="match status" value="1"/>
</dbReference>
<keyword evidence="3" id="KW-1185">Reference proteome</keyword>
<dbReference type="InterPro" id="IPR006311">
    <property type="entry name" value="TAT_signal"/>
</dbReference>
<evidence type="ECO:0000313" key="2">
    <source>
        <dbReference type="EMBL" id="MCU4974929.1"/>
    </source>
</evidence>
<dbReference type="Proteomes" id="UP001320972">
    <property type="component" value="Unassembled WGS sequence"/>
</dbReference>
<dbReference type="Gene3D" id="2.60.120.380">
    <property type="match status" value="8"/>
</dbReference>
<dbReference type="EMBL" id="JAOPKB010000014">
    <property type="protein sequence ID" value="MCU4974929.1"/>
    <property type="molecule type" value="Genomic_DNA"/>
</dbReference>
<accession>A0ABT2QJ61</accession>
<reference evidence="2 3" key="1">
    <citation type="submission" date="2022-09" db="EMBL/GenBank/DDBJ databases">
        <title>Enrichment on poylsaccharides allowed isolation of novel metabolic and taxonomic groups of Haloarchaea.</title>
        <authorList>
            <person name="Sorokin D.Y."/>
            <person name="Elcheninov A.G."/>
            <person name="Khizhniak T.V."/>
            <person name="Kolganova T.V."/>
            <person name="Kublanov I.V."/>
        </authorList>
    </citation>
    <scope>NUCLEOTIDE SEQUENCE [LARGE SCALE GENOMIC DNA]</scope>
    <source>
        <strain evidence="2 3">AArc-m2/3/4</strain>
    </source>
</reference>
<dbReference type="RefSeq" id="WP_338008821.1">
    <property type="nucleotide sequence ID" value="NZ_JAOPKB010000014.1"/>
</dbReference>